<dbReference type="PANTHER" id="PTHR24209">
    <property type="entry name" value="PROTEIN DA1-RELATED 2"/>
    <property type="match status" value="1"/>
</dbReference>
<proteinExistence type="predicted"/>
<dbReference type="PANTHER" id="PTHR24209:SF25">
    <property type="entry name" value="PROTEIN DA1-RELATED 1"/>
    <property type="match status" value="1"/>
</dbReference>
<accession>A0AAD3TBX8</accession>
<dbReference type="InterPro" id="IPR022087">
    <property type="entry name" value="DA1-like_dom"/>
</dbReference>
<dbReference type="GO" id="GO:0043130">
    <property type="term" value="F:ubiquitin binding"/>
    <property type="evidence" value="ECO:0007669"/>
    <property type="project" value="TreeGrafter"/>
</dbReference>
<evidence type="ECO:0000313" key="2">
    <source>
        <dbReference type="EMBL" id="GMH26557.1"/>
    </source>
</evidence>
<comment type="caution">
    <text evidence="2">The sequence shown here is derived from an EMBL/GenBank/DDBJ whole genome shotgun (WGS) entry which is preliminary data.</text>
</comment>
<name>A0AAD3TBX8_NEPGR</name>
<reference evidence="2" key="1">
    <citation type="submission" date="2023-05" db="EMBL/GenBank/DDBJ databases">
        <title>Nepenthes gracilis genome sequencing.</title>
        <authorList>
            <person name="Fukushima K."/>
        </authorList>
    </citation>
    <scope>NUCLEOTIDE SEQUENCE</scope>
    <source>
        <strain evidence="2">SING2019-196</strain>
    </source>
</reference>
<evidence type="ECO:0000259" key="1">
    <source>
        <dbReference type="Pfam" id="PF12315"/>
    </source>
</evidence>
<dbReference type="Proteomes" id="UP001279734">
    <property type="component" value="Unassembled WGS sequence"/>
</dbReference>
<gene>
    <name evidence="2" type="ORF">Nepgr_028400</name>
</gene>
<dbReference type="InterPro" id="IPR045218">
    <property type="entry name" value="DA1-like"/>
</dbReference>
<feature type="domain" description="Protein DA1-like" evidence="1">
    <location>
        <begin position="11"/>
        <end position="56"/>
    </location>
</feature>
<organism evidence="2 3">
    <name type="scientific">Nepenthes gracilis</name>
    <name type="common">Slender pitcher plant</name>
    <dbReference type="NCBI Taxonomy" id="150966"/>
    <lineage>
        <taxon>Eukaryota</taxon>
        <taxon>Viridiplantae</taxon>
        <taxon>Streptophyta</taxon>
        <taxon>Embryophyta</taxon>
        <taxon>Tracheophyta</taxon>
        <taxon>Spermatophyta</taxon>
        <taxon>Magnoliopsida</taxon>
        <taxon>eudicotyledons</taxon>
        <taxon>Gunneridae</taxon>
        <taxon>Pentapetalae</taxon>
        <taxon>Caryophyllales</taxon>
        <taxon>Nepenthaceae</taxon>
        <taxon>Nepenthes</taxon>
    </lineage>
</organism>
<sequence>MWLDSELIAGSDSSCKKGKQSQFERKLGEFFKHQIESDGSVAYGNGFRRGTEAARQGIVPFQIKAGALLLFVAVIKSLVVIGPNACVTETLIRNYEVAPGKHTTPLQGPSAWALTHYQRDCLNVACTTAQVDDT</sequence>
<dbReference type="AlphaFoldDB" id="A0AAD3TBX8"/>
<dbReference type="EMBL" id="BSYO01000031">
    <property type="protein sequence ID" value="GMH26557.1"/>
    <property type="molecule type" value="Genomic_DNA"/>
</dbReference>
<protein>
    <recommendedName>
        <fullName evidence="1">Protein DA1-like domain-containing protein</fullName>
    </recommendedName>
</protein>
<dbReference type="Pfam" id="PF12315">
    <property type="entry name" value="DA1-like"/>
    <property type="match status" value="1"/>
</dbReference>
<evidence type="ECO:0000313" key="3">
    <source>
        <dbReference type="Proteomes" id="UP001279734"/>
    </source>
</evidence>
<keyword evidence="3" id="KW-1185">Reference proteome</keyword>